<sequence>IALNLHILNILVLTSSFVGWYASMFLLYTKNSTQYQSYILPLPKGKKSLKKFPNPSLRIGLVQFKGFGINMTKVDKNHITGTDLEAILEAKVKKKSNISLYDKCKIPESNKHRTY</sequence>
<evidence type="ECO:0000313" key="2">
    <source>
        <dbReference type="EMBL" id="CAG8846163.1"/>
    </source>
</evidence>
<dbReference type="EMBL" id="CAJVQB010082374">
    <property type="protein sequence ID" value="CAG8846163.1"/>
    <property type="molecule type" value="Genomic_DNA"/>
</dbReference>
<accession>A0ABN7X2N2</accession>
<evidence type="ECO:0000313" key="3">
    <source>
        <dbReference type="Proteomes" id="UP000789901"/>
    </source>
</evidence>
<keyword evidence="1" id="KW-0812">Transmembrane</keyword>
<keyword evidence="3" id="KW-1185">Reference proteome</keyword>
<comment type="caution">
    <text evidence="2">The sequence shown here is derived from an EMBL/GenBank/DDBJ whole genome shotgun (WGS) entry which is preliminary data.</text>
</comment>
<dbReference type="Proteomes" id="UP000789901">
    <property type="component" value="Unassembled WGS sequence"/>
</dbReference>
<protein>
    <submittedName>
        <fullName evidence="2">13280_t:CDS:1</fullName>
    </submittedName>
</protein>
<keyword evidence="1" id="KW-1133">Transmembrane helix</keyword>
<feature type="non-terminal residue" evidence="2">
    <location>
        <position position="115"/>
    </location>
</feature>
<reference evidence="2 3" key="1">
    <citation type="submission" date="2021-06" db="EMBL/GenBank/DDBJ databases">
        <authorList>
            <person name="Kallberg Y."/>
            <person name="Tangrot J."/>
            <person name="Rosling A."/>
        </authorList>
    </citation>
    <scope>NUCLEOTIDE SEQUENCE [LARGE SCALE GENOMIC DNA]</scope>
    <source>
        <strain evidence="2 3">120-4 pot B 10/14</strain>
    </source>
</reference>
<name>A0ABN7X2N2_GIGMA</name>
<gene>
    <name evidence="2" type="ORF">GMARGA_LOCUS38028</name>
</gene>
<organism evidence="2 3">
    <name type="scientific">Gigaspora margarita</name>
    <dbReference type="NCBI Taxonomy" id="4874"/>
    <lineage>
        <taxon>Eukaryota</taxon>
        <taxon>Fungi</taxon>
        <taxon>Fungi incertae sedis</taxon>
        <taxon>Mucoromycota</taxon>
        <taxon>Glomeromycotina</taxon>
        <taxon>Glomeromycetes</taxon>
        <taxon>Diversisporales</taxon>
        <taxon>Gigasporaceae</taxon>
        <taxon>Gigaspora</taxon>
    </lineage>
</organism>
<keyword evidence="1" id="KW-0472">Membrane</keyword>
<proteinExistence type="predicted"/>
<evidence type="ECO:0000256" key="1">
    <source>
        <dbReference type="SAM" id="Phobius"/>
    </source>
</evidence>
<feature type="transmembrane region" description="Helical" evidence="1">
    <location>
        <begin position="6"/>
        <end position="28"/>
    </location>
</feature>
<feature type="non-terminal residue" evidence="2">
    <location>
        <position position="1"/>
    </location>
</feature>